<dbReference type="InterPro" id="IPR003661">
    <property type="entry name" value="HisK_dim/P_dom"/>
</dbReference>
<dbReference type="InterPro" id="IPR000700">
    <property type="entry name" value="PAS-assoc_C"/>
</dbReference>
<keyword evidence="4" id="KW-0808">Transferase</keyword>
<dbReference type="CDD" id="cd00082">
    <property type="entry name" value="HisKA"/>
    <property type="match status" value="1"/>
</dbReference>
<evidence type="ECO:0000259" key="7">
    <source>
        <dbReference type="PROSITE" id="PS50113"/>
    </source>
</evidence>
<protein>
    <recommendedName>
        <fullName evidence="2">histidine kinase</fullName>
        <ecNumber evidence="2">2.7.13.3</ecNumber>
    </recommendedName>
</protein>
<dbReference type="Gene3D" id="3.30.565.10">
    <property type="entry name" value="Histidine kinase-like ATPase, C-terminal domain"/>
    <property type="match status" value="1"/>
</dbReference>
<feature type="domain" description="Histidine kinase" evidence="6">
    <location>
        <begin position="586"/>
        <end position="813"/>
    </location>
</feature>
<reference evidence="8 9" key="1">
    <citation type="submission" date="2017-11" db="EMBL/GenBank/DDBJ databases">
        <title>Taxonomic description and genome sequences of Spirosoma HA7 sp. nov., isolated from pollen microhabitat of Corylus avellana.</title>
        <authorList>
            <person name="Ambika Manirajan B."/>
            <person name="Suarez C."/>
            <person name="Ratering S."/>
            <person name="Geissler-Plaum R."/>
            <person name="Cardinale M."/>
            <person name="Sylvia S."/>
        </authorList>
    </citation>
    <scope>NUCLEOTIDE SEQUENCE [LARGE SCALE GENOMIC DNA]</scope>
    <source>
        <strain evidence="8 9">HA7</strain>
    </source>
</reference>
<evidence type="ECO:0000256" key="4">
    <source>
        <dbReference type="ARBA" id="ARBA00022679"/>
    </source>
</evidence>
<dbReference type="EC" id="2.7.13.3" evidence="2"/>
<dbReference type="NCBIfam" id="TIGR00229">
    <property type="entry name" value="sensory_box"/>
    <property type="match status" value="1"/>
</dbReference>
<dbReference type="PROSITE" id="PS50113">
    <property type="entry name" value="PAC"/>
    <property type="match status" value="2"/>
</dbReference>
<gene>
    <name evidence="8" type="ORF">CWM47_35420</name>
</gene>
<dbReference type="Pfam" id="PF02518">
    <property type="entry name" value="HATPase_c"/>
    <property type="match status" value="1"/>
</dbReference>
<dbReference type="InterPro" id="IPR013656">
    <property type="entry name" value="PAS_4"/>
</dbReference>
<dbReference type="Pfam" id="PF08448">
    <property type="entry name" value="PAS_4"/>
    <property type="match status" value="2"/>
</dbReference>
<dbReference type="Gene3D" id="3.30.450.20">
    <property type="entry name" value="PAS domain"/>
    <property type="match status" value="4"/>
</dbReference>
<comment type="catalytic activity">
    <reaction evidence="1">
        <text>ATP + protein L-histidine = ADP + protein N-phospho-L-histidine.</text>
        <dbReference type="EC" id="2.7.13.3"/>
    </reaction>
</comment>
<dbReference type="Proteomes" id="UP000232883">
    <property type="component" value="Chromosome"/>
</dbReference>
<keyword evidence="3" id="KW-0597">Phosphoprotein</keyword>
<dbReference type="Pfam" id="PF00512">
    <property type="entry name" value="HisKA"/>
    <property type="match status" value="1"/>
</dbReference>
<evidence type="ECO:0000256" key="3">
    <source>
        <dbReference type="ARBA" id="ARBA00022553"/>
    </source>
</evidence>
<evidence type="ECO:0000256" key="2">
    <source>
        <dbReference type="ARBA" id="ARBA00012438"/>
    </source>
</evidence>
<dbReference type="PRINTS" id="PR00344">
    <property type="entry name" value="BCTRLSENSOR"/>
</dbReference>
<accession>A0A2K8ZCL2</accession>
<proteinExistence type="predicted"/>
<dbReference type="KEGG" id="spir:CWM47_35420"/>
<dbReference type="PANTHER" id="PTHR43304:SF1">
    <property type="entry name" value="PAC DOMAIN-CONTAINING PROTEIN"/>
    <property type="match status" value="1"/>
</dbReference>
<dbReference type="InterPro" id="IPR000014">
    <property type="entry name" value="PAS"/>
</dbReference>
<organism evidence="8 9">
    <name type="scientific">Spirosoma pollinicola</name>
    <dbReference type="NCBI Taxonomy" id="2057025"/>
    <lineage>
        <taxon>Bacteria</taxon>
        <taxon>Pseudomonadati</taxon>
        <taxon>Bacteroidota</taxon>
        <taxon>Cytophagia</taxon>
        <taxon>Cytophagales</taxon>
        <taxon>Cytophagaceae</taxon>
        <taxon>Spirosoma</taxon>
    </lineage>
</organism>
<evidence type="ECO:0000313" key="9">
    <source>
        <dbReference type="Proteomes" id="UP000232883"/>
    </source>
</evidence>
<dbReference type="InterPro" id="IPR035965">
    <property type="entry name" value="PAS-like_dom_sf"/>
</dbReference>
<evidence type="ECO:0000313" key="8">
    <source>
        <dbReference type="EMBL" id="AUD07611.1"/>
    </source>
</evidence>
<sequence length="813" mass="91454">MGELTRQYNWAHTSLGPMDEWPASLQITVRNLLHSAFPMFLWWGPQLICFYNDAYRPSLGNNGKHPHMLGKPAKAVWPEIWDFIGPLIEQVMTTAQSVWYENQVVPIYRNGRLEEVYWTFSYSPAFDQTGQVQGVLVTCFETTPQVDLVHQLQWSEQRFQTLVRQASIAIIVLTGEEMRVTIVNQAYARLIDRPVEALQGQCLFDIIPEAEEPFRTILKEVRQTGEPVFLYDQPYWVHVDGGKKEGFLNLVYQPFTELDGSITGVMVLCQDVTQQVLNRRAVVESELRFRTLIEQAPVATCLFVGRNLVIEIANEAMITFFGQGRSILNQPIRDVLINTDADVAAISLLDRVFATAEAYVATGVPASLTINGTPGTYYFDLSLKPLRNAAGEVYAVLETAVDVTQQEVARRALKESESRLQSIIDLAELGSYRIDVATQRITKSPRVAELYGLPELTDVATSMNAIQESERKWISQVLNDALKPDSNGFYQVEYTVTHATTGRQRILRTNGQVKWDAFKQPVRIDGTVLDITAQRELQQELERQVQQRTDELWASQQATERANQGLAEANRDLTRSNENLQQFAFIASHDLQEPLRKIQQFGDLLSTQYGGQLGEGADHLHRMQLAASRMSILIRDLLAYSRISTQQDTTLPVSLTRVVQTAVADLDLLIEETGATLQIDALPTIIGDASQLGQLFQNLLSNALKFRQANRAPHVQIRCQVVPASSLPTLLQPTRQTPAYYLIEVADNGIGFDEKYTQRIFQVFQRLHGKHKFAGTGIGLAICEKVVANHGGVIWAQSQLGQGATFRIYFPNQ</sequence>
<dbReference type="SMART" id="SM00091">
    <property type="entry name" value="PAS"/>
    <property type="match status" value="3"/>
</dbReference>
<dbReference type="InterPro" id="IPR036097">
    <property type="entry name" value="HisK_dim/P_sf"/>
</dbReference>
<dbReference type="SUPFAM" id="SSF55874">
    <property type="entry name" value="ATPase domain of HSP90 chaperone/DNA topoisomerase II/histidine kinase"/>
    <property type="match status" value="1"/>
</dbReference>
<evidence type="ECO:0000256" key="5">
    <source>
        <dbReference type="ARBA" id="ARBA00022777"/>
    </source>
</evidence>
<dbReference type="InterPro" id="IPR005467">
    <property type="entry name" value="His_kinase_dom"/>
</dbReference>
<dbReference type="PROSITE" id="PS50109">
    <property type="entry name" value="HIS_KIN"/>
    <property type="match status" value="1"/>
</dbReference>
<dbReference type="InterPro" id="IPR003594">
    <property type="entry name" value="HATPase_dom"/>
</dbReference>
<keyword evidence="5 8" id="KW-0418">Kinase</keyword>
<dbReference type="InterPro" id="IPR004358">
    <property type="entry name" value="Sig_transdc_His_kin-like_C"/>
</dbReference>
<feature type="domain" description="PAC" evidence="7">
    <location>
        <begin position="354"/>
        <end position="415"/>
    </location>
</feature>
<evidence type="ECO:0000259" key="6">
    <source>
        <dbReference type="PROSITE" id="PS50109"/>
    </source>
</evidence>
<dbReference type="CDD" id="cd00130">
    <property type="entry name" value="PAS"/>
    <property type="match status" value="1"/>
</dbReference>
<evidence type="ECO:0000256" key="1">
    <source>
        <dbReference type="ARBA" id="ARBA00000085"/>
    </source>
</evidence>
<dbReference type="GO" id="GO:0000155">
    <property type="term" value="F:phosphorelay sensor kinase activity"/>
    <property type="evidence" value="ECO:0007669"/>
    <property type="project" value="InterPro"/>
</dbReference>
<dbReference type="SUPFAM" id="SSF47384">
    <property type="entry name" value="Homodimeric domain of signal transducing histidine kinase"/>
    <property type="match status" value="1"/>
</dbReference>
<dbReference type="SMART" id="SM00387">
    <property type="entry name" value="HATPase_c"/>
    <property type="match status" value="1"/>
</dbReference>
<dbReference type="InterPro" id="IPR036890">
    <property type="entry name" value="HATPase_C_sf"/>
</dbReference>
<dbReference type="EMBL" id="CP025096">
    <property type="protein sequence ID" value="AUD07611.1"/>
    <property type="molecule type" value="Genomic_DNA"/>
</dbReference>
<feature type="domain" description="PAC" evidence="7">
    <location>
        <begin position="490"/>
        <end position="543"/>
    </location>
</feature>
<keyword evidence="9" id="KW-1185">Reference proteome</keyword>
<dbReference type="SMART" id="SM00388">
    <property type="entry name" value="HisKA"/>
    <property type="match status" value="1"/>
</dbReference>
<name>A0A2K8ZCL2_9BACT</name>
<dbReference type="Gene3D" id="1.10.287.130">
    <property type="match status" value="1"/>
</dbReference>
<dbReference type="InterPro" id="IPR052162">
    <property type="entry name" value="Sensor_kinase/Photoreceptor"/>
</dbReference>
<dbReference type="AlphaFoldDB" id="A0A2K8ZCL2"/>
<dbReference type="SUPFAM" id="SSF55785">
    <property type="entry name" value="PYP-like sensor domain (PAS domain)"/>
    <property type="match status" value="4"/>
</dbReference>
<dbReference type="FunFam" id="3.30.565.10:FF:000006">
    <property type="entry name" value="Sensor histidine kinase WalK"/>
    <property type="match status" value="1"/>
</dbReference>
<dbReference type="PANTHER" id="PTHR43304">
    <property type="entry name" value="PHYTOCHROME-LIKE PROTEIN CPH1"/>
    <property type="match status" value="1"/>
</dbReference>
<dbReference type="OrthoDB" id="9766459at2"/>